<protein>
    <submittedName>
        <fullName evidence="1">Uncharacterized protein</fullName>
    </submittedName>
</protein>
<evidence type="ECO:0000313" key="1">
    <source>
        <dbReference type="EMBL" id="KAK4768538.1"/>
    </source>
</evidence>
<dbReference type="EMBL" id="JAXIOK010000006">
    <property type="protein sequence ID" value="KAK4768538.1"/>
    <property type="molecule type" value="Genomic_DNA"/>
</dbReference>
<organism evidence="1 2">
    <name type="scientific">Trapa incisa</name>
    <dbReference type="NCBI Taxonomy" id="236973"/>
    <lineage>
        <taxon>Eukaryota</taxon>
        <taxon>Viridiplantae</taxon>
        <taxon>Streptophyta</taxon>
        <taxon>Embryophyta</taxon>
        <taxon>Tracheophyta</taxon>
        <taxon>Spermatophyta</taxon>
        <taxon>Magnoliopsida</taxon>
        <taxon>eudicotyledons</taxon>
        <taxon>Gunneridae</taxon>
        <taxon>Pentapetalae</taxon>
        <taxon>rosids</taxon>
        <taxon>malvids</taxon>
        <taxon>Myrtales</taxon>
        <taxon>Lythraceae</taxon>
        <taxon>Trapa</taxon>
    </lineage>
</organism>
<gene>
    <name evidence="1" type="ORF">SAY87_003679</name>
</gene>
<accession>A0AAN7KG53</accession>
<reference evidence="1 2" key="1">
    <citation type="journal article" date="2023" name="Hortic Res">
        <title>Pangenome of water caltrop reveals structural variations and asymmetric subgenome divergence after allopolyploidization.</title>
        <authorList>
            <person name="Zhang X."/>
            <person name="Chen Y."/>
            <person name="Wang L."/>
            <person name="Yuan Y."/>
            <person name="Fang M."/>
            <person name="Shi L."/>
            <person name="Lu R."/>
            <person name="Comes H.P."/>
            <person name="Ma Y."/>
            <person name="Chen Y."/>
            <person name="Huang G."/>
            <person name="Zhou Y."/>
            <person name="Zheng Z."/>
            <person name="Qiu Y."/>
        </authorList>
    </citation>
    <scope>NUCLEOTIDE SEQUENCE [LARGE SCALE GENOMIC DNA]</scope>
    <source>
        <tissue evidence="1">Roots</tissue>
    </source>
</reference>
<dbReference type="AlphaFoldDB" id="A0AAN7KG53"/>
<dbReference type="Proteomes" id="UP001345219">
    <property type="component" value="Chromosome 3"/>
</dbReference>
<dbReference type="Gene3D" id="3.40.50.2000">
    <property type="entry name" value="Glycogen Phosphorylase B"/>
    <property type="match status" value="1"/>
</dbReference>
<name>A0AAN7KG53_9MYRT</name>
<evidence type="ECO:0000313" key="2">
    <source>
        <dbReference type="Proteomes" id="UP001345219"/>
    </source>
</evidence>
<keyword evidence="2" id="KW-1185">Reference proteome</keyword>
<sequence>MGISNHLINISAQFSPYLFANPPFHIFLSTKMSSLAENLVAVIPFPATSHARPLANLVLKLAAEAPRVHFSFLADPGYNDVLSGHSSADAPPANVKVFGAITWPWVNPMPG</sequence>
<comment type="caution">
    <text evidence="1">The sequence shown here is derived from an EMBL/GenBank/DDBJ whole genome shotgun (WGS) entry which is preliminary data.</text>
</comment>
<proteinExistence type="predicted"/>